<dbReference type="Proteomes" id="UP001465976">
    <property type="component" value="Unassembled WGS sequence"/>
</dbReference>
<name>A0ABR3EKJ7_9AGAR</name>
<evidence type="ECO:0000256" key="8">
    <source>
        <dbReference type="SAM" id="MobiDB-lite"/>
    </source>
</evidence>
<comment type="caution">
    <text evidence="12">The sequence shown here is derived from an EMBL/GenBank/DDBJ whole genome shotgun (WGS) entry which is preliminary data.</text>
</comment>
<accession>A0ABR3EKJ7</accession>
<dbReference type="PROSITE" id="PS51312">
    <property type="entry name" value="SB"/>
    <property type="match status" value="1"/>
</dbReference>
<dbReference type="InterPro" id="IPR037202">
    <property type="entry name" value="ESCRT_assembly_dom"/>
</dbReference>
<dbReference type="PANTHER" id="PTHR23306:SF3">
    <property type="entry name" value="TUMOR SUPPRESSOR PROTEIN 101"/>
    <property type="match status" value="1"/>
</dbReference>
<dbReference type="CDD" id="cd11685">
    <property type="entry name" value="UEV_TSG101-like"/>
    <property type="match status" value="1"/>
</dbReference>
<evidence type="ECO:0000256" key="4">
    <source>
        <dbReference type="ARBA" id="ARBA00022753"/>
    </source>
</evidence>
<evidence type="ECO:0000256" key="9">
    <source>
        <dbReference type="SAM" id="SignalP"/>
    </source>
</evidence>
<feature type="domain" description="UEV" evidence="11">
    <location>
        <begin position="1"/>
        <end position="99"/>
    </location>
</feature>
<comment type="similarity">
    <text evidence="2">Belongs to the ubiquitin-conjugating enzyme family. UEV subfamily.</text>
</comment>
<dbReference type="PRINTS" id="PR01217">
    <property type="entry name" value="PRICHEXTENSN"/>
</dbReference>
<evidence type="ECO:0000256" key="2">
    <source>
        <dbReference type="ARBA" id="ARBA00009594"/>
    </source>
</evidence>
<proteinExistence type="inferred from homology"/>
<organism evidence="12 13">
    <name type="scientific">Marasmius crinis-equi</name>
    <dbReference type="NCBI Taxonomy" id="585013"/>
    <lineage>
        <taxon>Eukaryota</taxon>
        <taxon>Fungi</taxon>
        <taxon>Dikarya</taxon>
        <taxon>Basidiomycota</taxon>
        <taxon>Agaricomycotina</taxon>
        <taxon>Agaricomycetes</taxon>
        <taxon>Agaricomycetidae</taxon>
        <taxon>Agaricales</taxon>
        <taxon>Marasmiineae</taxon>
        <taxon>Marasmiaceae</taxon>
        <taxon>Marasmius</taxon>
    </lineage>
</organism>
<evidence type="ECO:0000259" key="10">
    <source>
        <dbReference type="PROSITE" id="PS51312"/>
    </source>
</evidence>
<gene>
    <name evidence="12" type="primary">STP22</name>
    <name evidence="12" type="ORF">V5O48_018665</name>
</gene>
<keyword evidence="4" id="KW-0967">Endosome</keyword>
<dbReference type="PROSITE" id="PS51322">
    <property type="entry name" value="UEV"/>
    <property type="match status" value="1"/>
</dbReference>
<dbReference type="SUPFAM" id="SSF101447">
    <property type="entry name" value="Formin homology 2 domain (FH2 domain)"/>
    <property type="match status" value="1"/>
</dbReference>
<evidence type="ECO:0000256" key="6">
    <source>
        <dbReference type="ARBA" id="ARBA00023054"/>
    </source>
</evidence>
<dbReference type="InterPro" id="IPR017916">
    <property type="entry name" value="SB_dom"/>
</dbReference>
<dbReference type="InterPro" id="IPR008883">
    <property type="entry name" value="UEV_N"/>
</dbReference>
<evidence type="ECO:0000313" key="13">
    <source>
        <dbReference type="Proteomes" id="UP001465976"/>
    </source>
</evidence>
<feature type="region of interest" description="Disordered" evidence="8">
    <location>
        <begin position="88"/>
        <end position="166"/>
    </location>
</feature>
<dbReference type="EMBL" id="JBAHYK010003566">
    <property type="protein sequence ID" value="KAL0563404.1"/>
    <property type="molecule type" value="Genomic_DNA"/>
</dbReference>
<dbReference type="InterPro" id="IPR016135">
    <property type="entry name" value="UBQ-conjugating_enzyme/RWD"/>
</dbReference>
<feature type="chain" id="PRO_5045754253" evidence="9">
    <location>
        <begin position="19"/>
        <end position="355"/>
    </location>
</feature>
<keyword evidence="3 7" id="KW-0813">Transport</keyword>
<evidence type="ECO:0000256" key="3">
    <source>
        <dbReference type="ARBA" id="ARBA00022448"/>
    </source>
</evidence>
<dbReference type="Pfam" id="PF05743">
    <property type="entry name" value="UEV"/>
    <property type="match status" value="1"/>
</dbReference>
<keyword evidence="13" id="KW-1185">Reference proteome</keyword>
<evidence type="ECO:0000256" key="1">
    <source>
        <dbReference type="ARBA" id="ARBA00004177"/>
    </source>
</evidence>
<reference evidence="12 13" key="1">
    <citation type="submission" date="2024-02" db="EMBL/GenBank/DDBJ databases">
        <title>A draft genome for the cacao thread blight pathogen Marasmius crinis-equi.</title>
        <authorList>
            <person name="Cohen S.P."/>
            <person name="Baruah I.K."/>
            <person name="Amoako-Attah I."/>
            <person name="Bukari Y."/>
            <person name="Meinhardt L.W."/>
            <person name="Bailey B.A."/>
        </authorList>
    </citation>
    <scope>NUCLEOTIDE SEQUENCE [LARGE SCALE GENOMIC DNA]</scope>
    <source>
        <strain evidence="12 13">GH-76</strain>
    </source>
</reference>
<keyword evidence="5 7" id="KW-0653">Protein transport</keyword>
<keyword evidence="6" id="KW-0175">Coiled coil</keyword>
<dbReference type="Gene3D" id="6.10.140.820">
    <property type="match status" value="1"/>
</dbReference>
<evidence type="ECO:0000313" key="12">
    <source>
        <dbReference type="EMBL" id="KAL0563404.1"/>
    </source>
</evidence>
<feature type="compositionally biased region" description="Pro residues" evidence="8">
    <location>
        <begin position="103"/>
        <end position="162"/>
    </location>
</feature>
<keyword evidence="9" id="KW-0732">Signal</keyword>
<dbReference type="Pfam" id="PF09454">
    <property type="entry name" value="Vps23_core"/>
    <property type="match status" value="1"/>
</dbReference>
<evidence type="ECO:0000259" key="11">
    <source>
        <dbReference type="PROSITE" id="PS51322"/>
    </source>
</evidence>
<feature type="signal peptide" evidence="9">
    <location>
        <begin position="1"/>
        <end position="18"/>
    </location>
</feature>
<comment type="subcellular location">
    <subcellularLocation>
        <location evidence="1">Endosome</location>
    </subcellularLocation>
</comment>
<dbReference type="SUPFAM" id="SSF140111">
    <property type="entry name" value="Endosomal sorting complex assembly domain"/>
    <property type="match status" value="1"/>
</dbReference>
<dbReference type="SUPFAM" id="SSF54495">
    <property type="entry name" value="UBC-like"/>
    <property type="match status" value="1"/>
</dbReference>
<sequence>MLLLCLHGLLPISFRGSSYNIPINIWIPRSFHEDAPIVYVVPTSDMVVKVNKTVDHSGRVDVGEWNSRGGEKSRQSTLEGLIEGLKERFGNDPPVYAKKSLATPPPPPPRVHQPPPPPPPVVSPPPPTIISPPPPPLHAPPPPPPPPPPMASPPPPFIPPPNILESEDVPTTAITAAPTPPRPPNPLLLSLHDSLHSKLSSHLSSLHSQLSEDASRLRLIQSQLLSGPPSIQDEQQRLQAVQSVCQSVSSRLRPCVDQAQRNVEMVRTRGEPEVDEVVCSTEIVYNQLWELVAEDNAIEDTIYHLHRALCSGNNGKLDLDRFLRATRILAEEQFMKRALIEKIQQGLPMGARAAW</sequence>
<dbReference type="PANTHER" id="PTHR23306">
    <property type="entry name" value="TUMOR SUSCEPTIBILITY GENE 101 PROTEIN-RELATED"/>
    <property type="match status" value="1"/>
</dbReference>
<evidence type="ECO:0000256" key="7">
    <source>
        <dbReference type="PROSITE-ProRule" id="PRU00644"/>
    </source>
</evidence>
<protein>
    <submittedName>
        <fullName evidence="12">Suppressor protein stp22 of temperature-sensitive alpha-factor receptor and arginine permease</fullName>
    </submittedName>
</protein>
<evidence type="ECO:0000256" key="5">
    <source>
        <dbReference type="ARBA" id="ARBA00022927"/>
    </source>
</evidence>
<dbReference type="InterPro" id="IPR052070">
    <property type="entry name" value="ESCRT-I_UEV_domain"/>
</dbReference>
<keyword evidence="12" id="KW-0675">Receptor</keyword>
<feature type="domain" description="SB" evidence="10">
    <location>
        <begin position="282"/>
        <end position="353"/>
    </location>
</feature>
<dbReference type="Gene3D" id="3.10.110.10">
    <property type="entry name" value="Ubiquitin Conjugating Enzyme"/>
    <property type="match status" value="1"/>
</dbReference>